<keyword evidence="10" id="KW-0067">ATP-binding</keyword>
<dbReference type="PANTHER" id="PTHR30572:SF4">
    <property type="entry name" value="ABC TRANSPORTER PERMEASE YTRF"/>
    <property type="match status" value="1"/>
</dbReference>
<comment type="subcellular location">
    <subcellularLocation>
        <location evidence="1">Cell membrane</location>
        <topology evidence="1">Multi-pass membrane protein</topology>
    </subcellularLocation>
</comment>
<protein>
    <submittedName>
        <fullName evidence="10">Macrolide export ATP-binding/permease protein MacB</fullName>
        <ecNumber evidence="10">3.6.3.-</ecNumber>
    </submittedName>
</protein>
<keyword evidence="5 7" id="KW-0472">Membrane</keyword>
<dbReference type="GO" id="GO:0016787">
    <property type="term" value="F:hydrolase activity"/>
    <property type="evidence" value="ECO:0007669"/>
    <property type="project" value="UniProtKB-KW"/>
</dbReference>
<proteinExistence type="inferred from homology"/>
<gene>
    <name evidence="10" type="primary">macB_2</name>
    <name evidence="10" type="ORF">HG66A1_20840</name>
</gene>
<feature type="transmembrane region" description="Helical" evidence="7">
    <location>
        <begin position="334"/>
        <end position="356"/>
    </location>
</feature>
<evidence type="ECO:0000256" key="1">
    <source>
        <dbReference type="ARBA" id="ARBA00004651"/>
    </source>
</evidence>
<dbReference type="InterPro" id="IPR050250">
    <property type="entry name" value="Macrolide_Exporter_MacB"/>
</dbReference>
<keyword evidence="4 7" id="KW-1133">Transmembrane helix</keyword>
<dbReference type="Pfam" id="PF02687">
    <property type="entry name" value="FtsX"/>
    <property type="match status" value="1"/>
</dbReference>
<comment type="similarity">
    <text evidence="6">Belongs to the ABC-4 integral membrane protein family.</text>
</comment>
<evidence type="ECO:0000256" key="2">
    <source>
        <dbReference type="ARBA" id="ARBA00022475"/>
    </source>
</evidence>
<dbReference type="InterPro" id="IPR003838">
    <property type="entry name" value="ABC3_permease_C"/>
</dbReference>
<feature type="domain" description="ABC3 transporter permease C-terminal" evidence="8">
    <location>
        <begin position="285"/>
        <end position="399"/>
    </location>
</feature>
<name>A0A517PLP9_9PLAN</name>
<dbReference type="EC" id="3.6.3.-" evidence="10"/>
<dbReference type="Pfam" id="PF12704">
    <property type="entry name" value="MacB_PCD"/>
    <property type="match status" value="1"/>
</dbReference>
<keyword evidence="2" id="KW-1003">Cell membrane</keyword>
<feature type="transmembrane region" description="Helical" evidence="7">
    <location>
        <begin position="284"/>
        <end position="307"/>
    </location>
</feature>
<evidence type="ECO:0000256" key="4">
    <source>
        <dbReference type="ARBA" id="ARBA00022989"/>
    </source>
</evidence>
<keyword evidence="10" id="KW-0547">Nucleotide-binding</keyword>
<organism evidence="10 11">
    <name type="scientific">Gimesia chilikensis</name>
    <dbReference type="NCBI Taxonomy" id="2605989"/>
    <lineage>
        <taxon>Bacteria</taxon>
        <taxon>Pseudomonadati</taxon>
        <taxon>Planctomycetota</taxon>
        <taxon>Planctomycetia</taxon>
        <taxon>Planctomycetales</taxon>
        <taxon>Planctomycetaceae</taxon>
        <taxon>Gimesia</taxon>
    </lineage>
</organism>
<dbReference type="PANTHER" id="PTHR30572">
    <property type="entry name" value="MEMBRANE COMPONENT OF TRANSPORTER-RELATED"/>
    <property type="match status" value="1"/>
</dbReference>
<dbReference type="Proteomes" id="UP000320421">
    <property type="component" value="Chromosome"/>
</dbReference>
<evidence type="ECO:0000256" key="7">
    <source>
        <dbReference type="SAM" id="Phobius"/>
    </source>
</evidence>
<evidence type="ECO:0000313" key="11">
    <source>
        <dbReference type="Proteomes" id="UP000320421"/>
    </source>
</evidence>
<keyword evidence="11" id="KW-1185">Reference proteome</keyword>
<keyword evidence="10" id="KW-0378">Hydrolase</keyword>
<feature type="domain" description="MacB-like periplasmic core" evidence="9">
    <location>
        <begin position="20"/>
        <end position="233"/>
    </location>
</feature>
<evidence type="ECO:0000259" key="9">
    <source>
        <dbReference type="Pfam" id="PF12704"/>
    </source>
</evidence>
<evidence type="ECO:0000313" key="10">
    <source>
        <dbReference type="EMBL" id="QDT20299.1"/>
    </source>
</evidence>
<dbReference type="AlphaFoldDB" id="A0A517PLP9"/>
<evidence type="ECO:0000256" key="5">
    <source>
        <dbReference type="ARBA" id="ARBA00023136"/>
    </source>
</evidence>
<dbReference type="GO" id="GO:0005524">
    <property type="term" value="F:ATP binding"/>
    <property type="evidence" value="ECO:0007669"/>
    <property type="project" value="UniProtKB-KW"/>
</dbReference>
<feature type="transmembrane region" description="Helical" evidence="7">
    <location>
        <begin position="368"/>
        <end position="389"/>
    </location>
</feature>
<evidence type="ECO:0000256" key="3">
    <source>
        <dbReference type="ARBA" id="ARBA00022692"/>
    </source>
</evidence>
<evidence type="ECO:0000256" key="6">
    <source>
        <dbReference type="ARBA" id="ARBA00038076"/>
    </source>
</evidence>
<evidence type="ECO:0000259" key="8">
    <source>
        <dbReference type="Pfam" id="PF02687"/>
    </source>
</evidence>
<sequence length="406" mass="43216">MKMRTIVWKEMKERPTALIASLLAIILSVTALVAIRNVTIFSEQEVAGKLDELGANVLILPEGVTLQDYYAADMHKETIPEEHVAELALAGLTGVEAMTPKLCVPTRLDDRNVILTGILPQSEIQKMNAWSGGGMLFKKHEGCKAKINVADANLDAPASLAERRALQHLNQSEVLLGADFAARQGLKEGDQLQLLGETFDVLSVLPATGTVDDSRVFAHLHTVQRLSGAGPVVNIIEVMGCCEDVANGLVGELQSLLPDTKVVTIANVVETQVSINRMMTNLSYLFLAILVAVGGVSMASASFANVMERRREIGTLMALGATPRFVTRLFLAKAALLGLAGGISGYVLGSLIAVFLGPAFADVSVFPVPSLAIIAAAVAVLVTLAASYFPARQASRLDPCLCFKEV</sequence>
<dbReference type="OrthoDB" id="239678at2"/>
<keyword evidence="3 7" id="KW-0812">Transmembrane</keyword>
<dbReference type="GO" id="GO:0005886">
    <property type="term" value="C:plasma membrane"/>
    <property type="evidence" value="ECO:0007669"/>
    <property type="project" value="UniProtKB-SubCell"/>
</dbReference>
<accession>A0A517PLP9</accession>
<dbReference type="EMBL" id="CP036266">
    <property type="protein sequence ID" value="QDT20299.1"/>
    <property type="molecule type" value="Genomic_DNA"/>
</dbReference>
<dbReference type="GO" id="GO:0022857">
    <property type="term" value="F:transmembrane transporter activity"/>
    <property type="evidence" value="ECO:0007669"/>
    <property type="project" value="TreeGrafter"/>
</dbReference>
<reference evidence="10 11" key="1">
    <citation type="submission" date="2019-02" db="EMBL/GenBank/DDBJ databases">
        <title>Deep-cultivation of Planctomycetes and their phenomic and genomic characterization uncovers novel biology.</title>
        <authorList>
            <person name="Wiegand S."/>
            <person name="Jogler M."/>
            <person name="Boedeker C."/>
            <person name="Pinto D."/>
            <person name="Vollmers J."/>
            <person name="Rivas-Marin E."/>
            <person name="Kohn T."/>
            <person name="Peeters S.H."/>
            <person name="Heuer A."/>
            <person name="Rast P."/>
            <person name="Oberbeckmann S."/>
            <person name="Bunk B."/>
            <person name="Jeske O."/>
            <person name="Meyerdierks A."/>
            <person name="Storesund J.E."/>
            <person name="Kallscheuer N."/>
            <person name="Luecker S."/>
            <person name="Lage O.M."/>
            <person name="Pohl T."/>
            <person name="Merkel B.J."/>
            <person name="Hornburger P."/>
            <person name="Mueller R.-W."/>
            <person name="Bruemmer F."/>
            <person name="Labrenz M."/>
            <person name="Spormann A.M."/>
            <person name="Op den Camp H."/>
            <person name="Overmann J."/>
            <person name="Amann R."/>
            <person name="Jetten M.S.M."/>
            <person name="Mascher T."/>
            <person name="Medema M.H."/>
            <person name="Devos D.P."/>
            <person name="Kaster A.-K."/>
            <person name="Ovreas L."/>
            <person name="Rohde M."/>
            <person name="Galperin M.Y."/>
            <person name="Jogler C."/>
        </authorList>
    </citation>
    <scope>NUCLEOTIDE SEQUENCE [LARGE SCALE GENOMIC DNA]</scope>
    <source>
        <strain evidence="10 11">HG66A1</strain>
    </source>
</reference>
<dbReference type="InterPro" id="IPR025857">
    <property type="entry name" value="MacB_PCD"/>
</dbReference>
<dbReference type="RefSeq" id="WP_145182921.1">
    <property type="nucleotide sequence ID" value="NZ_CP036266.1"/>
</dbReference>